<evidence type="ECO:0000256" key="1">
    <source>
        <dbReference type="ARBA" id="ARBA00009414"/>
    </source>
</evidence>
<comment type="caution">
    <text evidence="4">The sequence shown here is derived from an EMBL/GenBank/DDBJ whole genome shotgun (WGS) entry which is preliminary data.</text>
</comment>
<dbReference type="Gene3D" id="2.30.29.30">
    <property type="entry name" value="Pleckstrin-homology domain (PH domain)/Phosphotyrosine-binding domain (PTB)"/>
    <property type="match status" value="1"/>
</dbReference>
<evidence type="ECO:0000313" key="4">
    <source>
        <dbReference type="EMBL" id="KAG0499045.1"/>
    </source>
</evidence>
<dbReference type="Proteomes" id="UP000636800">
    <property type="component" value="Chromosome 1"/>
</dbReference>
<evidence type="ECO:0000256" key="2">
    <source>
        <dbReference type="SAM" id="MobiDB-lite"/>
    </source>
</evidence>
<evidence type="ECO:0000259" key="3">
    <source>
        <dbReference type="Pfam" id="PF02893"/>
    </source>
</evidence>
<dbReference type="InterPro" id="IPR011993">
    <property type="entry name" value="PH-like_dom_sf"/>
</dbReference>
<reference evidence="4 5" key="1">
    <citation type="journal article" date="2020" name="Nat. Food">
        <title>A phased Vanilla planifolia genome enables genetic improvement of flavour and production.</title>
        <authorList>
            <person name="Hasing T."/>
            <person name="Tang H."/>
            <person name="Brym M."/>
            <person name="Khazi F."/>
            <person name="Huang T."/>
            <person name="Chambers A.H."/>
        </authorList>
    </citation>
    <scope>NUCLEOTIDE SEQUENCE [LARGE SCALE GENOMIC DNA]</scope>
    <source>
        <tissue evidence="4">Leaf</tissue>
    </source>
</reference>
<name>A0A835VJ86_VANPL</name>
<proteinExistence type="inferred from homology"/>
<comment type="similarity">
    <text evidence="1">Belongs to the GEM family.</text>
</comment>
<feature type="compositionally biased region" description="Polar residues" evidence="2">
    <location>
        <begin position="69"/>
        <end position="86"/>
    </location>
</feature>
<dbReference type="AlphaFoldDB" id="A0A835VJ86"/>
<keyword evidence="5" id="KW-1185">Reference proteome</keyword>
<organism evidence="4 5">
    <name type="scientific">Vanilla planifolia</name>
    <name type="common">Vanilla</name>
    <dbReference type="NCBI Taxonomy" id="51239"/>
    <lineage>
        <taxon>Eukaryota</taxon>
        <taxon>Viridiplantae</taxon>
        <taxon>Streptophyta</taxon>
        <taxon>Embryophyta</taxon>
        <taxon>Tracheophyta</taxon>
        <taxon>Spermatophyta</taxon>
        <taxon>Magnoliopsida</taxon>
        <taxon>Liliopsida</taxon>
        <taxon>Asparagales</taxon>
        <taxon>Orchidaceae</taxon>
        <taxon>Vanilloideae</taxon>
        <taxon>Vanilleae</taxon>
        <taxon>Vanilla</taxon>
    </lineage>
</organism>
<protein>
    <recommendedName>
        <fullName evidence="3">GRAM domain-containing protein</fullName>
    </recommendedName>
</protein>
<feature type="compositionally biased region" description="Basic and acidic residues" evidence="2">
    <location>
        <begin position="48"/>
        <end position="62"/>
    </location>
</feature>
<evidence type="ECO:0000313" key="5">
    <source>
        <dbReference type="Proteomes" id="UP000636800"/>
    </source>
</evidence>
<dbReference type="EMBL" id="JADCNL010000001">
    <property type="protein sequence ID" value="KAG0499045.1"/>
    <property type="molecule type" value="Genomic_DNA"/>
</dbReference>
<feature type="region of interest" description="Disordered" evidence="2">
    <location>
        <begin position="44"/>
        <end position="89"/>
    </location>
</feature>
<accession>A0A835VJ86</accession>
<gene>
    <name evidence="4" type="ORF">HPP92_003736</name>
</gene>
<dbReference type="InterPro" id="IPR037848">
    <property type="entry name" value="GEM-like"/>
</dbReference>
<feature type="domain" description="GRAM" evidence="3">
    <location>
        <begin position="199"/>
        <end position="292"/>
    </location>
</feature>
<dbReference type="InterPro" id="IPR004182">
    <property type="entry name" value="GRAM"/>
</dbReference>
<dbReference type="Pfam" id="PF02893">
    <property type="entry name" value="GRAM"/>
    <property type="match status" value="1"/>
</dbReference>
<dbReference type="PANTHER" id="PTHR31969">
    <property type="entry name" value="GEM-LIKE PROTEIN 2"/>
    <property type="match status" value="1"/>
</dbReference>
<sequence length="294" mass="32297">MKSIHWILRRCLLHSEENGLDIWTWYCSSPFNYSSKIASPLMAGKKSLPHDDPLPPRGKDGEVEGGTSMMGNPSSFQSHPANQQEASWLPVNGSPASFAAAYKYDADYSAPSATAPAFPADNTSNNPYVQVSPVPGFGDKSTKDTISKVLVRCGKKLEDSTRKAGDLAGNVWHHLKTGPSITDAAMARLAQGTKVLAEGGPVIGTMYLSTFRLAFCSDNPICRNVTSSQQDLIYYKVVIQFDQLKAAIPSSNSKNAAEKYIHIVTYDNHEFWFMGFVSYDKAVKYLKQALERNT</sequence>